<feature type="region of interest" description="Disordered" evidence="1">
    <location>
        <begin position="64"/>
        <end position="101"/>
    </location>
</feature>
<dbReference type="AlphaFoldDB" id="A0AAV2EQD5"/>
<name>A0AAV2EQD5_9ROSI</name>
<evidence type="ECO:0000313" key="2">
    <source>
        <dbReference type="EMBL" id="CAL1387803.1"/>
    </source>
</evidence>
<dbReference type="Proteomes" id="UP001497516">
    <property type="component" value="Chromosome 5"/>
</dbReference>
<keyword evidence="3" id="KW-1185">Reference proteome</keyword>
<organism evidence="2 3">
    <name type="scientific">Linum trigynum</name>
    <dbReference type="NCBI Taxonomy" id="586398"/>
    <lineage>
        <taxon>Eukaryota</taxon>
        <taxon>Viridiplantae</taxon>
        <taxon>Streptophyta</taxon>
        <taxon>Embryophyta</taxon>
        <taxon>Tracheophyta</taxon>
        <taxon>Spermatophyta</taxon>
        <taxon>Magnoliopsida</taxon>
        <taxon>eudicotyledons</taxon>
        <taxon>Gunneridae</taxon>
        <taxon>Pentapetalae</taxon>
        <taxon>rosids</taxon>
        <taxon>fabids</taxon>
        <taxon>Malpighiales</taxon>
        <taxon>Linaceae</taxon>
        <taxon>Linum</taxon>
    </lineage>
</organism>
<accession>A0AAV2EQD5</accession>
<evidence type="ECO:0000256" key="1">
    <source>
        <dbReference type="SAM" id="MobiDB-lite"/>
    </source>
</evidence>
<feature type="compositionally biased region" description="Acidic residues" evidence="1">
    <location>
        <begin position="81"/>
        <end position="101"/>
    </location>
</feature>
<protein>
    <submittedName>
        <fullName evidence="2">Uncharacterized protein</fullName>
    </submittedName>
</protein>
<gene>
    <name evidence="2" type="ORF">LTRI10_LOCUS28762</name>
</gene>
<dbReference type="EMBL" id="OZ034818">
    <property type="protein sequence ID" value="CAL1387803.1"/>
    <property type="molecule type" value="Genomic_DNA"/>
</dbReference>
<evidence type="ECO:0000313" key="3">
    <source>
        <dbReference type="Proteomes" id="UP001497516"/>
    </source>
</evidence>
<proteinExistence type="predicted"/>
<reference evidence="2 3" key="1">
    <citation type="submission" date="2024-04" db="EMBL/GenBank/DDBJ databases">
        <authorList>
            <person name="Fracassetti M."/>
        </authorList>
    </citation>
    <scope>NUCLEOTIDE SEQUENCE [LARGE SCALE GENOMIC DNA]</scope>
</reference>
<sequence>MSSVPHRVRVAASVVRRIEPKEGGNDEKMKKFENEIVDVRNAAPHIVESMLQRLGVRLPESFDMDINSEANGEHGQVGETQDNDESDDEFDKETADETAVA</sequence>